<evidence type="ECO:0000313" key="2">
    <source>
        <dbReference type="EMBL" id="CAH2044930.1"/>
    </source>
</evidence>
<dbReference type="EMBL" id="OW152828">
    <property type="protein sequence ID" value="CAH2044930.1"/>
    <property type="molecule type" value="Genomic_DNA"/>
</dbReference>
<feature type="non-terminal residue" evidence="2">
    <location>
        <position position="1"/>
    </location>
</feature>
<name>A0ABN8I2I3_9NEOP</name>
<gene>
    <name evidence="2" type="ORF">IPOD504_LOCUS4852</name>
</gene>
<protein>
    <submittedName>
        <fullName evidence="2">Uncharacterized protein</fullName>
    </submittedName>
</protein>
<feature type="compositionally biased region" description="Polar residues" evidence="1">
    <location>
        <begin position="127"/>
        <end position="138"/>
    </location>
</feature>
<feature type="compositionally biased region" description="Pro residues" evidence="1">
    <location>
        <begin position="106"/>
        <end position="119"/>
    </location>
</feature>
<proteinExistence type="predicted"/>
<sequence length="144" mass="16077">MLRYGRQDVRAVSVLLLNRSDAELSGCRQPCPPAGSLVNRSHDKKPRPEICGEAGASYVSLSEPVRCYVSVWTQYHQYPVTRMRAKAVLWRCAEVRGGGTCERASNPPPLPRRPTPPRGPQTRDRPGSQQVKRSTQAADQRRPT</sequence>
<accession>A0ABN8I2I3</accession>
<evidence type="ECO:0000256" key="1">
    <source>
        <dbReference type="SAM" id="MobiDB-lite"/>
    </source>
</evidence>
<keyword evidence="3" id="KW-1185">Reference proteome</keyword>
<evidence type="ECO:0000313" key="3">
    <source>
        <dbReference type="Proteomes" id="UP000837857"/>
    </source>
</evidence>
<feature type="region of interest" description="Disordered" evidence="1">
    <location>
        <begin position="98"/>
        <end position="144"/>
    </location>
</feature>
<reference evidence="2" key="1">
    <citation type="submission" date="2022-03" db="EMBL/GenBank/DDBJ databases">
        <authorList>
            <person name="Martin H S."/>
        </authorList>
    </citation>
    <scope>NUCLEOTIDE SEQUENCE</scope>
</reference>
<organism evidence="2 3">
    <name type="scientific">Iphiclides podalirius</name>
    <name type="common">scarce swallowtail</name>
    <dbReference type="NCBI Taxonomy" id="110791"/>
    <lineage>
        <taxon>Eukaryota</taxon>
        <taxon>Metazoa</taxon>
        <taxon>Ecdysozoa</taxon>
        <taxon>Arthropoda</taxon>
        <taxon>Hexapoda</taxon>
        <taxon>Insecta</taxon>
        <taxon>Pterygota</taxon>
        <taxon>Neoptera</taxon>
        <taxon>Endopterygota</taxon>
        <taxon>Lepidoptera</taxon>
        <taxon>Glossata</taxon>
        <taxon>Ditrysia</taxon>
        <taxon>Papilionoidea</taxon>
        <taxon>Papilionidae</taxon>
        <taxon>Papilioninae</taxon>
        <taxon>Iphiclides</taxon>
    </lineage>
</organism>
<dbReference type="Proteomes" id="UP000837857">
    <property type="component" value="Chromosome 16"/>
</dbReference>